<organism evidence="2 3">
    <name type="scientific">Amycolatopsis sacchari</name>
    <dbReference type="NCBI Taxonomy" id="115433"/>
    <lineage>
        <taxon>Bacteria</taxon>
        <taxon>Bacillati</taxon>
        <taxon>Actinomycetota</taxon>
        <taxon>Actinomycetes</taxon>
        <taxon>Pseudonocardiales</taxon>
        <taxon>Pseudonocardiaceae</taxon>
        <taxon>Amycolatopsis</taxon>
    </lineage>
</organism>
<keyword evidence="1" id="KW-0472">Membrane</keyword>
<keyword evidence="1" id="KW-0812">Transmembrane</keyword>
<dbReference type="EMBL" id="FORP01000028">
    <property type="protein sequence ID" value="SFK67902.1"/>
    <property type="molecule type" value="Genomic_DNA"/>
</dbReference>
<sequence>MVDARRARQVIGDRAILLVLLDRSPLSTSGDSKDPRMNLCHQLSEEIPDDYIWVYAQGDDGEYKGNNCVGDGFPAPKTGTKDDFDLTLNIGAELSAQYRATDTDRTPELEEFVLAYDAATSKAHGEIPTRPAVPDRLAGRQLVLACAGLVVGSVLLFFLLRAAGLAWRRRRAGVAARRQRRLALDARLSRLADSVLHPAPAADQAEAERQAEAARRYVLSLDLLTNAESAEELAAAEAEITGLEEVGGR</sequence>
<reference evidence="2 3" key="1">
    <citation type="submission" date="2016-10" db="EMBL/GenBank/DDBJ databases">
        <authorList>
            <person name="de Groot N.N."/>
        </authorList>
    </citation>
    <scope>NUCLEOTIDE SEQUENCE [LARGE SCALE GENOMIC DNA]</scope>
    <source>
        <strain evidence="2 3">DSM 44468</strain>
    </source>
</reference>
<feature type="transmembrane region" description="Helical" evidence="1">
    <location>
        <begin position="142"/>
        <end position="160"/>
    </location>
</feature>
<keyword evidence="1" id="KW-1133">Transmembrane helix</keyword>
<name>A0A1I4BGA8_9PSEU</name>
<proteinExistence type="predicted"/>
<evidence type="ECO:0000256" key="1">
    <source>
        <dbReference type="SAM" id="Phobius"/>
    </source>
</evidence>
<protein>
    <submittedName>
        <fullName evidence="2">Uncharacterized protein</fullName>
    </submittedName>
</protein>
<evidence type="ECO:0000313" key="2">
    <source>
        <dbReference type="EMBL" id="SFK67902.1"/>
    </source>
</evidence>
<evidence type="ECO:0000313" key="3">
    <source>
        <dbReference type="Proteomes" id="UP000199025"/>
    </source>
</evidence>
<dbReference type="Proteomes" id="UP000199025">
    <property type="component" value="Unassembled WGS sequence"/>
</dbReference>
<accession>A0A1I4BGA8</accession>
<gene>
    <name evidence="2" type="ORF">SAMN05421835_12868</name>
</gene>
<dbReference type="AlphaFoldDB" id="A0A1I4BGA8"/>
<keyword evidence="3" id="KW-1185">Reference proteome</keyword>
<dbReference type="STRING" id="115433.SAMN05421835_12868"/>